<comment type="caution">
    <text evidence="1">The sequence shown here is derived from an EMBL/GenBank/DDBJ whole genome shotgun (WGS) entry which is preliminary data.</text>
</comment>
<keyword evidence="2" id="KW-1185">Reference proteome</keyword>
<dbReference type="Proteomes" id="UP000014065">
    <property type="component" value="Unassembled WGS sequence"/>
</dbReference>
<evidence type="ECO:0000313" key="1">
    <source>
        <dbReference type="EMBL" id="EPA05941.1"/>
    </source>
</evidence>
<dbReference type="AlphaFoldDB" id="S2E978"/>
<name>S2E978_9ARCH</name>
<accession>S2E978</accession>
<reference evidence="1 2" key="1">
    <citation type="journal article" date="2012" name="J. Bacteriol.">
        <title>Genome Sequence of "Candidatus Nitrosoarchaeum limnia" BG20, a Low-Salinity Ammonia-Oxidizing Archaeon from the San Francisco Bay Estuary.</title>
        <authorList>
            <person name="Mosier A.C."/>
            <person name="Allen E.E."/>
            <person name="Kim M."/>
            <person name="Ferriera S."/>
            <person name="Francis C.A."/>
        </authorList>
    </citation>
    <scope>NUCLEOTIDE SEQUENCE [LARGE SCALE GENOMIC DNA]</scope>
    <source>
        <strain evidence="1 2">BG20</strain>
    </source>
</reference>
<evidence type="ECO:0000313" key="2">
    <source>
        <dbReference type="Proteomes" id="UP000014065"/>
    </source>
</evidence>
<protein>
    <submittedName>
        <fullName evidence="1">Uncharacterized protein</fullName>
    </submittedName>
</protein>
<proteinExistence type="predicted"/>
<sequence>MGMSEIKQSKTVNFLGLRLIRIGNNILYLKFLKPITFT</sequence>
<gene>
    <name evidence="1" type="ORF">BG20_I0691</name>
</gene>
<dbReference type="EMBL" id="AHJG01000122">
    <property type="protein sequence ID" value="EPA05941.1"/>
    <property type="molecule type" value="Genomic_DNA"/>
</dbReference>
<organism evidence="1 2">
    <name type="scientific">Candidatus Nitrosarchaeum limnium BG20</name>
    <dbReference type="NCBI Taxonomy" id="859192"/>
    <lineage>
        <taxon>Archaea</taxon>
        <taxon>Nitrososphaerota</taxon>
        <taxon>Nitrososphaeria</taxon>
        <taxon>Nitrosopumilales</taxon>
        <taxon>Nitrosopumilaceae</taxon>
        <taxon>Nitrosarchaeum</taxon>
    </lineage>
</organism>